<dbReference type="PANTHER" id="PTHR43669:SF4">
    <property type="entry name" value="SHORT-CHAIN DEHYDROGENASE"/>
    <property type="match status" value="1"/>
</dbReference>
<comment type="caution">
    <text evidence="3">The sequence shown here is derived from an EMBL/GenBank/DDBJ whole genome shotgun (WGS) entry which is preliminary data.</text>
</comment>
<evidence type="ECO:0000313" key="3">
    <source>
        <dbReference type="EMBL" id="KPI38259.1"/>
    </source>
</evidence>
<dbReference type="PANTHER" id="PTHR43669">
    <property type="entry name" value="5-KETO-D-GLUCONATE 5-REDUCTASE"/>
    <property type="match status" value="1"/>
</dbReference>
<sequence length="238" mass="25735">MSTALIIGAGERVGQSVADKFAKAGYKIAVASRSNKVKGDGYKFFPFDATKPETTADLFSKVRKDVGIPSVVVYNAYGARFGTVRNPLDLPIDDFNADMAVNAASPFASVVEAVKGFKELKAEGKLGKSGATFIFTGNMLNDTAGPNFMTFGMGKSAAAFLIKSLALVDFADEPFKFYYGDQRHADGEPFYTGLSGPAHADAYFELAQKPEQGPWQYTFVEGAGYKKFPKPETLRKPQ</sequence>
<dbReference type="GeneID" id="28732877"/>
<dbReference type="SUPFAM" id="SSF51735">
    <property type="entry name" value="NAD(P)-binding Rossmann-fold domains"/>
    <property type="match status" value="1"/>
</dbReference>
<dbReference type="InterPro" id="IPR036291">
    <property type="entry name" value="NAD(P)-bd_dom_sf"/>
</dbReference>
<reference evidence="3 4" key="1">
    <citation type="submission" date="2015-06" db="EMBL/GenBank/DDBJ databases">
        <title>Draft genome of the ant-associated black yeast Phialophora attae CBS 131958.</title>
        <authorList>
            <person name="Moreno L.F."/>
            <person name="Stielow B.J."/>
            <person name="de Hoog S."/>
            <person name="Vicente V.A."/>
            <person name="Weiss V.A."/>
            <person name="de Vries M."/>
            <person name="Cruz L.M."/>
            <person name="Souza E.M."/>
        </authorList>
    </citation>
    <scope>NUCLEOTIDE SEQUENCE [LARGE SCALE GENOMIC DNA]</scope>
    <source>
        <strain evidence="3 4">CBS 131958</strain>
    </source>
</reference>
<gene>
    <name evidence="3" type="ORF">AB675_12093</name>
</gene>
<keyword evidence="4" id="KW-1185">Reference proteome</keyword>
<dbReference type="InterPro" id="IPR002347">
    <property type="entry name" value="SDR_fam"/>
</dbReference>
<dbReference type="EMBL" id="LFJN01000019">
    <property type="protein sequence ID" value="KPI38259.1"/>
    <property type="molecule type" value="Genomic_DNA"/>
</dbReference>
<evidence type="ECO:0000256" key="2">
    <source>
        <dbReference type="ARBA" id="ARBA00023002"/>
    </source>
</evidence>
<dbReference type="VEuPathDB" id="FungiDB:AB675_12093"/>
<dbReference type="OrthoDB" id="5336600at2759"/>
<dbReference type="Proteomes" id="UP000038010">
    <property type="component" value="Unassembled WGS sequence"/>
</dbReference>
<dbReference type="AlphaFoldDB" id="A0A0N0NKU9"/>
<dbReference type="STRING" id="1664694.A0A0N0NKU9"/>
<protein>
    <submittedName>
        <fullName evidence="3">Uncharacterized protein</fullName>
    </submittedName>
</protein>
<name>A0A0N0NKU9_9EURO</name>
<accession>A0A0N0NKU9</accession>
<dbReference type="GO" id="GO:0016491">
    <property type="term" value="F:oxidoreductase activity"/>
    <property type="evidence" value="ECO:0007669"/>
    <property type="project" value="UniProtKB-KW"/>
</dbReference>
<dbReference type="Gene3D" id="3.40.50.720">
    <property type="entry name" value="NAD(P)-binding Rossmann-like Domain"/>
    <property type="match status" value="1"/>
</dbReference>
<comment type="similarity">
    <text evidence="1">Belongs to the short-chain dehydrogenases/reductases (SDR) family.</text>
</comment>
<dbReference type="Pfam" id="PF00106">
    <property type="entry name" value="adh_short"/>
    <property type="match status" value="1"/>
</dbReference>
<organism evidence="3 4">
    <name type="scientific">Cyphellophora attinorum</name>
    <dbReference type="NCBI Taxonomy" id="1664694"/>
    <lineage>
        <taxon>Eukaryota</taxon>
        <taxon>Fungi</taxon>
        <taxon>Dikarya</taxon>
        <taxon>Ascomycota</taxon>
        <taxon>Pezizomycotina</taxon>
        <taxon>Eurotiomycetes</taxon>
        <taxon>Chaetothyriomycetidae</taxon>
        <taxon>Chaetothyriales</taxon>
        <taxon>Cyphellophoraceae</taxon>
        <taxon>Cyphellophora</taxon>
    </lineage>
</organism>
<evidence type="ECO:0000256" key="1">
    <source>
        <dbReference type="ARBA" id="ARBA00006484"/>
    </source>
</evidence>
<evidence type="ECO:0000313" key="4">
    <source>
        <dbReference type="Proteomes" id="UP000038010"/>
    </source>
</evidence>
<proteinExistence type="inferred from homology"/>
<keyword evidence="2" id="KW-0560">Oxidoreductase</keyword>
<dbReference type="RefSeq" id="XP_017998222.1">
    <property type="nucleotide sequence ID" value="XM_018140996.1"/>
</dbReference>